<feature type="domain" description="Zinc-ribbon" evidence="1">
    <location>
        <begin position="3"/>
        <end position="100"/>
    </location>
</feature>
<dbReference type="InterPro" id="IPR031321">
    <property type="entry name" value="UCP012641"/>
</dbReference>
<dbReference type="AlphaFoldDB" id="A0A2S0N1X8"/>
<dbReference type="EMBL" id="CP027669">
    <property type="protein sequence ID" value="AVO41923.1"/>
    <property type="molecule type" value="Genomic_DNA"/>
</dbReference>
<evidence type="ECO:0000259" key="1">
    <source>
        <dbReference type="Pfam" id="PF10005"/>
    </source>
</evidence>
<accession>A0A2S0N1X8</accession>
<dbReference type="Pfam" id="PF15887">
    <property type="entry name" value="Peptidase_Mx"/>
    <property type="match status" value="1"/>
</dbReference>
<reference evidence="2 3" key="1">
    <citation type="submission" date="2018-03" db="EMBL/GenBank/DDBJ databases">
        <title>Genome sequencing of Simplicispira sp.</title>
        <authorList>
            <person name="Kim S.-J."/>
            <person name="Heo J."/>
            <person name="Kwon S.-W."/>
        </authorList>
    </citation>
    <scope>NUCLEOTIDE SEQUENCE [LARGE SCALE GENOMIC DNA]</scope>
    <source>
        <strain evidence="2 3">SC1-8</strain>
    </source>
</reference>
<dbReference type="OrthoDB" id="256753at2"/>
<dbReference type="Pfam" id="PF10005">
    <property type="entry name" value="Zn_ribbon_DZR_6"/>
    <property type="match status" value="1"/>
</dbReference>
<proteinExistence type="predicted"/>
<protein>
    <recommendedName>
        <fullName evidence="1">Zinc-ribbon domain-containing protein</fullName>
    </recommendedName>
</protein>
<dbReference type="KEGG" id="simp:C6571_12095"/>
<dbReference type="PIRSF" id="PIRSF012641">
    <property type="entry name" value="UCP012641"/>
    <property type="match status" value="1"/>
</dbReference>
<evidence type="ECO:0000313" key="2">
    <source>
        <dbReference type="EMBL" id="AVO41923.1"/>
    </source>
</evidence>
<evidence type="ECO:0000313" key="3">
    <source>
        <dbReference type="Proteomes" id="UP000239326"/>
    </source>
</evidence>
<gene>
    <name evidence="2" type="ORF">C6571_12095</name>
</gene>
<dbReference type="RefSeq" id="WP_106446900.1">
    <property type="nucleotide sequence ID" value="NZ_CP027669.1"/>
</dbReference>
<sequence>MQVFNCSHCGKLVFFDSVRCVHCGSALAFVPDRMAMHAIAPAHASAAGLWSLLPAENSTTLYRQCYNQTQWQACNFAVPEHSSSLLCVACRQTVALPDLSLPGHVASWARLEAAKRQLFYTLARLGLQSVDDGNAPDPGPRYAFLADWPDGEPVLTGHAGGTITINVAEADDAQRLHHRVNLHEPYRTLLGHFRHESGHYYWDRLVLGSGHEDAFRSLFGDERQDYSQALERHYAQSESADWHANFVSSYASSHPWEDWAETWAHYLHMVDLLETAAAYDTSLELPGAPSAERVRVASPYGAKAPSFGTMVEHWSPLTLLLNSLNRSLGQEDAYPFALSSGALRKLQFVHELVQSRSQAQS</sequence>
<dbReference type="Proteomes" id="UP000239326">
    <property type="component" value="Chromosome"/>
</dbReference>
<dbReference type="Gene3D" id="3.40.390.70">
    <property type="match status" value="1"/>
</dbReference>
<organism evidence="2 3">
    <name type="scientific">Simplicispira suum</name>
    <dbReference type="NCBI Taxonomy" id="2109915"/>
    <lineage>
        <taxon>Bacteria</taxon>
        <taxon>Pseudomonadati</taxon>
        <taxon>Pseudomonadota</taxon>
        <taxon>Betaproteobacteria</taxon>
        <taxon>Burkholderiales</taxon>
        <taxon>Comamonadaceae</taxon>
        <taxon>Simplicispira</taxon>
    </lineage>
</organism>
<dbReference type="InterPro" id="IPR011201">
    <property type="entry name" value="Zinc-ribbon_6_bact"/>
</dbReference>
<name>A0A2S0N1X8_9BURK</name>
<keyword evidence="3" id="KW-1185">Reference proteome</keyword>